<evidence type="ECO:0000313" key="2">
    <source>
        <dbReference type="EMBL" id="RKT47042.1"/>
    </source>
</evidence>
<feature type="region of interest" description="Disordered" evidence="1">
    <location>
        <begin position="1"/>
        <end position="32"/>
    </location>
</feature>
<reference evidence="2 3" key="1">
    <citation type="submission" date="2018-10" db="EMBL/GenBank/DDBJ databases">
        <title>Genomic Encyclopedia of Archaeal and Bacterial Type Strains, Phase II (KMG-II): from individual species to whole genera.</title>
        <authorList>
            <person name="Goeker M."/>
        </authorList>
    </citation>
    <scope>NUCLEOTIDE SEQUENCE [LARGE SCALE GENOMIC DNA]</scope>
    <source>
        <strain evidence="2 3">DSM 235</strain>
    </source>
</reference>
<dbReference type="AlphaFoldDB" id="A0A495VCH0"/>
<name>A0A495VCH0_9GAMM</name>
<gene>
    <name evidence="2" type="ORF">BDD21_4591</name>
</gene>
<accession>A0A495VCH0</accession>
<proteinExistence type="predicted"/>
<evidence type="ECO:0000313" key="3">
    <source>
        <dbReference type="Proteomes" id="UP000274556"/>
    </source>
</evidence>
<organism evidence="2 3">
    <name type="scientific">Thiocapsa rosea</name>
    <dbReference type="NCBI Taxonomy" id="69360"/>
    <lineage>
        <taxon>Bacteria</taxon>
        <taxon>Pseudomonadati</taxon>
        <taxon>Pseudomonadota</taxon>
        <taxon>Gammaproteobacteria</taxon>
        <taxon>Chromatiales</taxon>
        <taxon>Chromatiaceae</taxon>
        <taxon>Thiocapsa</taxon>
    </lineage>
</organism>
<dbReference type="EMBL" id="RBXL01000001">
    <property type="protein sequence ID" value="RKT47042.1"/>
    <property type="molecule type" value="Genomic_DNA"/>
</dbReference>
<dbReference type="Proteomes" id="UP000274556">
    <property type="component" value="Unassembled WGS sequence"/>
</dbReference>
<evidence type="ECO:0000256" key="1">
    <source>
        <dbReference type="SAM" id="MobiDB-lite"/>
    </source>
</evidence>
<evidence type="ECO:0008006" key="4">
    <source>
        <dbReference type="Google" id="ProtNLM"/>
    </source>
</evidence>
<comment type="caution">
    <text evidence="2">The sequence shown here is derived from an EMBL/GenBank/DDBJ whole genome shotgun (WGS) entry which is preliminary data.</text>
</comment>
<protein>
    <recommendedName>
        <fullName evidence="4">Restriction endonuclease XhoI</fullName>
    </recommendedName>
</protein>
<sequence>MRWSDLEPEPGIVDALEHAGPRPADGNQNEKRGWSERFANACAVTIANELRRLPVLQKKRILPRDLKTGTEPLTPLGAGTSKRIDVTVADVLLGLEIGVSLKGLNFRDVGNGNFDKNLTGRLYELGDEVRLIHEHLPHAFMAGIFFLPIEAAADKQKGRSSFAHTVVKLRERTGRLDPALAHHAPRCDIGFVGLYATGDEAGGYARGAVRFLNVMERPPFRGRPMLESTQSLSEVVEETVARAMDRVHIDWADPEPDA</sequence>
<keyword evidence="3" id="KW-1185">Reference proteome</keyword>